<feature type="region of interest" description="Disordered" evidence="1">
    <location>
        <begin position="653"/>
        <end position="699"/>
    </location>
</feature>
<feature type="region of interest" description="Disordered" evidence="1">
    <location>
        <begin position="121"/>
        <end position="154"/>
    </location>
</feature>
<feature type="region of interest" description="Disordered" evidence="1">
    <location>
        <begin position="456"/>
        <end position="489"/>
    </location>
</feature>
<name>A0AAV9JBS0_9PEZI</name>
<evidence type="ECO:0000256" key="1">
    <source>
        <dbReference type="SAM" id="MobiDB-lite"/>
    </source>
</evidence>
<evidence type="ECO:0000313" key="3">
    <source>
        <dbReference type="Proteomes" id="UP001324427"/>
    </source>
</evidence>
<feature type="compositionally biased region" description="Polar residues" evidence="1">
    <location>
        <begin position="678"/>
        <end position="693"/>
    </location>
</feature>
<feature type="compositionally biased region" description="Basic and acidic residues" evidence="1">
    <location>
        <begin position="477"/>
        <end position="487"/>
    </location>
</feature>
<feature type="compositionally biased region" description="Polar residues" evidence="1">
    <location>
        <begin position="14"/>
        <end position="25"/>
    </location>
</feature>
<feature type="region of interest" description="Disordered" evidence="1">
    <location>
        <begin position="77"/>
        <end position="97"/>
    </location>
</feature>
<feature type="region of interest" description="Disordered" evidence="1">
    <location>
        <begin position="1"/>
        <end position="36"/>
    </location>
</feature>
<keyword evidence="3" id="KW-1185">Reference proteome</keyword>
<protein>
    <submittedName>
        <fullName evidence="2">Uncharacterized protein</fullName>
    </submittedName>
</protein>
<feature type="compositionally biased region" description="Acidic residues" evidence="1">
    <location>
        <begin position="363"/>
        <end position="387"/>
    </location>
</feature>
<sequence length="901" mass="98749">MPLRSHSHRPTPPSTGESITPTNLDSELPLTPANSETSRCASFGLYTGDLADAINFTEAHTPLLDAVDEHLKHYEDSLSAVSESEEEGDEKPASDSEKYYKHQLRTDQHANLPESRSVVQFRAGHHRSSSAPVKPLKSALAKSPPGSPPEYEGAILKKKKIRFADDPSSSDLSLRRRMTAPENTIAAALSTPFQQSDRQIGARVPWYGDDDESGRSFDLYSTAMNANMLGVLDNALIAEAEHAAAEMAEDALAAETDDAEDRVDSTVDQGDHELSSQDSTSDIGQTKDAAEDEAEGIANQDDLEHSLQDSASDIDQIEDTAEDDADSTVERDDLEHSLQGSLSDIDQTEDAAGEDDTGRFDASDGDTDKDDADSVDGDQDDTVEDEAMSIASVTADDDSQDEARFSTPMQAPNESDPLFLMELEPSVSPIGRPTDQREDDIDCELKPLPMIRETEVLVSAPAPRRTPPPPKAPNLRRLSDPYTRGRCDSPIMSARRRASSMTDFQKVHPLNLYPLKASPAECAVTACTVRASEQPKVITVYQHPAARYKQGAQKPTQTIQTVCSGSSTYQMLWDEPSRSSSDSDVTLFEEADVPGVNEPEVTEPDDSLLAHISRTPSPMRKATTKLAAWFWAREQEQGEDSDSHSVPLMATDHDVRHMPSSRVTPPVEVEDPPAPPNTAKTSGASSARHSGPQSPYEDDDIAQDTIEEGVEEVERDRHDEEGDSPIELRFRSTLSRVRSMPPSADYLAVPSNSLGLPTSPGGARFSRQLSNLAAEDEHFQGHRDSVDLYHRREREEELNNQLMATRDSFVLAKTKYDHKHPKVGGGGTAIQYSRFGGLSPIMDASPPESRIQLGLQSMSKLATEAKKMRAEEAHPEEHVGCAIYEVERPRWFEANCKRATV</sequence>
<reference evidence="2 3" key="1">
    <citation type="submission" date="2021-11" db="EMBL/GenBank/DDBJ databases">
        <title>Black yeast isolated from Biological Soil Crust.</title>
        <authorList>
            <person name="Kurbessoian T."/>
        </authorList>
    </citation>
    <scope>NUCLEOTIDE SEQUENCE [LARGE SCALE GENOMIC DNA]</scope>
    <source>
        <strain evidence="2 3">CCFEE 5522</strain>
    </source>
</reference>
<feature type="region of interest" description="Disordered" evidence="1">
    <location>
        <begin position="248"/>
        <end position="417"/>
    </location>
</feature>
<proteinExistence type="predicted"/>
<evidence type="ECO:0000313" key="2">
    <source>
        <dbReference type="EMBL" id="KAK4542594.1"/>
    </source>
</evidence>
<organism evidence="2 3">
    <name type="scientific">Oleoguttula mirabilis</name>
    <dbReference type="NCBI Taxonomy" id="1507867"/>
    <lineage>
        <taxon>Eukaryota</taxon>
        <taxon>Fungi</taxon>
        <taxon>Dikarya</taxon>
        <taxon>Ascomycota</taxon>
        <taxon>Pezizomycotina</taxon>
        <taxon>Dothideomycetes</taxon>
        <taxon>Dothideomycetidae</taxon>
        <taxon>Mycosphaerellales</taxon>
        <taxon>Teratosphaeriaceae</taxon>
        <taxon>Oleoguttula</taxon>
    </lineage>
</organism>
<dbReference type="AlphaFoldDB" id="A0AAV9JBS0"/>
<feature type="compositionally biased region" description="Basic and acidic residues" evidence="1">
    <location>
        <begin position="262"/>
        <end position="275"/>
    </location>
</feature>
<gene>
    <name evidence="2" type="ORF">LTR36_006642</name>
</gene>
<comment type="caution">
    <text evidence="2">The sequence shown here is derived from an EMBL/GenBank/DDBJ whole genome shotgun (WGS) entry which is preliminary data.</text>
</comment>
<feature type="compositionally biased region" description="Acidic residues" evidence="1">
    <location>
        <begin position="346"/>
        <end position="355"/>
    </location>
</feature>
<dbReference type="Proteomes" id="UP001324427">
    <property type="component" value="Unassembled WGS sequence"/>
</dbReference>
<feature type="compositionally biased region" description="Acidic residues" evidence="1">
    <location>
        <begin position="315"/>
        <end position="327"/>
    </location>
</feature>
<dbReference type="EMBL" id="JAVFHQ010000040">
    <property type="protein sequence ID" value="KAK4542594.1"/>
    <property type="molecule type" value="Genomic_DNA"/>
</dbReference>
<accession>A0AAV9JBS0</accession>